<dbReference type="SMART" id="SM00564">
    <property type="entry name" value="PQQ"/>
    <property type="match status" value="6"/>
</dbReference>
<feature type="signal peptide" evidence="9">
    <location>
        <begin position="1"/>
        <end position="23"/>
    </location>
</feature>
<keyword evidence="4 8" id="KW-0479">Metal-binding</keyword>
<dbReference type="InterPro" id="IPR009056">
    <property type="entry name" value="Cyt_c-like_dom"/>
</dbReference>
<proteinExistence type="inferred from homology"/>
<feature type="chain" id="PRO_5008534204" evidence="9">
    <location>
        <begin position="24"/>
        <end position="618"/>
    </location>
</feature>
<protein>
    <submittedName>
        <fullName evidence="11">Polyvinylalcohol dehydrogenase</fullName>
        <ecNumber evidence="11">1.1.2.6</ecNumber>
    </submittedName>
</protein>
<evidence type="ECO:0000313" key="11">
    <source>
        <dbReference type="EMBL" id="ANY21134.1"/>
    </source>
</evidence>
<evidence type="ECO:0000256" key="5">
    <source>
        <dbReference type="ARBA" id="ARBA00022729"/>
    </source>
</evidence>
<keyword evidence="7 8" id="KW-0408">Iron</keyword>
<organism evidence="11 12">
    <name type="scientific">Tsuneonella dongtanensis</name>
    <dbReference type="NCBI Taxonomy" id="692370"/>
    <lineage>
        <taxon>Bacteria</taxon>
        <taxon>Pseudomonadati</taxon>
        <taxon>Pseudomonadota</taxon>
        <taxon>Alphaproteobacteria</taxon>
        <taxon>Sphingomonadales</taxon>
        <taxon>Erythrobacteraceae</taxon>
        <taxon>Tsuneonella</taxon>
    </lineage>
</organism>
<dbReference type="GO" id="GO:0020037">
    <property type="term" value="F:heme binding"/>
    <property type="evidence" value="ECO:0007669"/>
    <property type="project" value="InterPro"/>
</dbReference>
<dbReference type="GO" id="GO:0009055">
    <property type="term" value="F:electron transfer activity"/>
    <property type="evidence" value="ECO:0007669"/>
    <property type="project" value="InterPro"/>
</dbReference>
<comment type="cofactor">
    <cofactor evidence="1">
        <name>pyrroloquinoline quinone</name>
        <dbReference type="ChEBI" id="CHEBI:58442"/>
    </cofactor>
</comment>
<keyword evidence="12" id="KW-1185">Reference proteome</keyword>
<evidence type="ECO:0000256" key="2">
    <source>
        <dbReference type="ARBA" id="ARBA00008156"/>
    </source>
</evidence>
<gene>
    <name evidence="11" type="primary">pvaA</name>
    <name evidence="11" type="ORF">A6F68_02640</name>
</gene>
<dbReference type="Proteomes" id="UP000092932">
    <property type="component" value="Chromosome"/>
</dbReference>
<evidence type="ECO:0000313" key="12">
    <source>
        <dbReference type="Proteomes" id="UP000092932"/>
    </source>
</evidence>
<keyword evidence="3 8" id="KW-0349">Heme</keyword>
<evidence type="ECO:0000256" key="1">
    <source>
        <dbReference type="ARBA" id="ARBA00001931"/>
    </source>
</evidence>
<dbReference type="InterPro" id="IPR036909">
    <property type="entry name" value="Cyt_c-like_dom_sf"/>
</dbReference>
<evidence type="ECO:0000256" key="7">
    <source>
        <dbReference type="ARBA" id="ARBA00023004"/>
    </source>
</evidence>
<dbReference type="PROSITE" id="PS51007">
    <property type="entry name" value="CYTC"/>
    <property type="match status" value="1"/>
</dbReference>
<name>A0A1B2AG70_9SPHN</name>
<comment type="similarity">
    <text evidence="2">Belongs to the bacterial PQQ dehydrogenase family.</text>
</comment>
<dbReference type="InterPro" id="IPR011047">
    <property type="entry name" value="Quinoprotein_ADH-like_sf"/>
</dbReference>
<dbReference type="PANTHER" id="PTHR32303:SF10">
    <property type="entry name" value="OUTER MEMBRANE PROTEIN ASSEMBLY FACTOR BAMB"/>
    <property type="match status" value="1"/>
</dbReference>
<dbReference type="InterPro" id="IPR018391">
    <property type="entry name" value="PQQ_b-propeller_rpt"/>
</dbReference>
<dbReference type="InterPro" id="IPR002372">
    <property type="entry name" value="PQQ_rpt_dom"/>
</dbReference>
<evidence type="ECO:0000259" key="10">
    <source>
        <dbReference type="PROSITE" id="PS51007"/>
    </source>
</evidence>
<dbReference type="RefSeq" id="WP_067680967.1">
    <property type="nucleotide sequence ID" value="NZ_CP016591.1"/>
</dbReference>
<dbReference type="STRING" id="692370.A6F68_02640"/>
<dbReference type="KEGG" id="ado:A6F68_02640"/>
<dbReference type="Pfam" id="PF13442">
    <property type="entry name" value="Cytochrome_CBB3"/>
    <property type="match status" value="1"/>
</dbReference>
<evidence type="ECO:0000256" key="9">
    <source>
        <dbReference type="SAM" id="SignalP"/>
    </source>
</evidence>
<keyword evidence="5 9" id="KW-0732">Signal</keyword>
<evidence type="ECO:0000256" key="8">
    <source>
        <dbReference type="PROSITE-ProRule" id="PRU00433"/>
    </source>
</evidence>
<dbReference type="PROSITE" id="PS51257">
    <property type="entry name" value="PROKAR_LIPOPROTEIN"/>
    <property type="match status" value="1"/>
</dbReference>
<dbReference type="Gene3D" id="1.10.760.10">
    <property type="entry name" value="Cytochrome c-like domain"/>
    <property type="match status" value="1"/>
</dbReference>
<dbReference type="GO" id="GO:0047059">
    <property type="term" value="F:polyvinyl alcohol dehydrogenase (cytochrome) activity"/>
    <property type="evidence" value="ECO:0007669"/>
    <property type="project" value="UniProtKB-EC"/>
</dbReference>
<dbReference type="EC" id="1.1.2.6" evidence="11"/>
<evidence type="ECO:0000256" key="6">
    <source>
        <dbReference type="ARBA" id="ARBA00023002"/>
    </source>
</evidence>
<accession>A0A1B2AG70</accession>
<evidence type="ECO:0000256" key="3">
    <source>
        <dbReference type="ARBA" id="ARBA00022617"/>
    </source>
</evidence>
<reference evidence="11 12" key="1">
    <citation type="submission" date="2016-07" db="EMBL/GenBank/DDBJ databases">
        <title>Complete genome sequence of Altererythrobacter dongtanensis KCTC 22672, a type strain with esterase isolated from tidal flat.</title>
        <authorList>
            <person name="Cheng H."/>
            <person name="Wu Y.-H."/>
            <person name="Zhou P."/>
            <person name="Huo Y.-Y."/>
            <person name="Wang C.-S."/>
            <person name="Xu X.-W."/>
        </authorList>
    </citation>
    <scope>NUCLEOTIDE SEQUENCE [LARGE SCALE GENOMIC DNA]</scope>
    <source>
        <strain evidence="11 12">KCTC 22672</strain>
    </source>
</reference>
<sequence length="618" mass="64144">MPRQIITAIIAMCALVACSRAPAGDETTLALAPSGQDAFAERLYKENCAACHDKGIGGAPKRAALEARTPAFIKQALFAGVMKAQGAAMKPAEAAILAEYLGRNARPAQASAGPKCDKPLRLTGAPLWNRWGNGLANTRFQPAAAAGLEAGNIGELELAWAFGFPDAQRARSQPAVTREAIFTGSQSGRVYALDTATGCVHWTFDAAAEVRNAPVIGAASGGKSRTLYFADFAATVYALDAATGKELWRKSVKDHPDATTTGSLALHAGILYVPNSSTEVISAFDDSYACCTFRGGVTALSASDGRKLWRWYATDPPKPAGRNSAGATIMAPSGAPVWSTPTVDAKRGLLYVGTGENYTSPANGNSDAIVALDLKSGKPNWVRQVTPGDAWNAACGRQPGANCPSEDGPDFDFGAPPILVKLASGKDMILAGQKSGMIYGIDPEAGGKVIWQQRAGMGGFNGGVHWGMASDGRSLWVGIADTPGNKYAEGPPQPGLHAFDAATGKPLWSRIEKPTCGRPEFACAPGLSAPLTAIPGVIFAGAHNGRLIAYSASDGRPLWSSETNKSFATVNGVSAKGGTIDGQGPVVAGGMVIVNSGYDKFGEIAGNVLLVYRRKGDS</sequence>
<feature type="domain" description="Cytochrome c" evidence="10">
    <location>
        <begin position="30"/>
        <end position="105"/>
    </location>
</feature>
<keyword evidence="6 11" id="KW-0560">Oxidoreductase</keyword>
<dbReference type="SUPFAM" id="SSF50998">
    <property type="entry name" value="Quinoprotein alcohol dehydrogenase-like"/>
    <property type="match status" value="1"/>
</dbReference>
<evidence type="ECO:0000256" key="4">
    <source>
        <dbReference type="ARBA" id="ARBA00022723"/>
    </source>
</evidence>
<dbReference type="EMBL" id="CP016591">
    <property type="protein sequence ID" value="ANY21134.1"/>
    <property type="molecule type" value="Genomic_DNA"/>
</dbReference>
<dbReference type="PANTHER" id="PTHR32303">
    <property type="entry name" value="QUINOPROTEIN ALCOHOL DEHYDROGENASE (CYTOCHROME C)"/>
    <property type="match status" value="1"/>
</dbReference>
<dbReference type="Gene3D" id="2.140.10.10">
    <property type="entry name" value="Quinoprotein alcohol dehydrogenase-like superfamily"/>
    <property type="match status" value="2"/>
</dbReference>
<dbReference type="Pfam" id="PF13360">
    <property type="entry name" value="PQQ_2"/>
    <property type="match status" value="2"/>
</dbReference>
<dbReference type="SUPFAM" id="SSF46626">
    <property type="entry name" value="Cytochrome c"/>
    <property type="match status" value="1"/>
</dbReference>
<dbReference type="AlphaFoldDB" id="A0A1B2AG70"/>
<dbReference type="GO" id="GO:0046872">
    <property type="term" value="F:metal ion binding"/>
    <property type="evidence" value="ECO:0007669"/>
    <property type="project" value="UniProtKB-KW"/>
</dbReference>